<dbReference type="AlphaFoldDB" id="A0AA85K4B8"/>
<feature type="compositionally biased region" description="Polar residues" evidence="4">
    <location>
        <begin position="462"/>
        <end position="471"/>
    </location>
</feature>
<accession>A0AA85K4B8</accession>
<feature type="domain" description="PIH1 N-terminal" evidence="5">
    <location>
        <begin position="34"/>
        <end position="72"/>
    </location>
</feature>
<feature type="compositionally biased region" description="Low complexity" evidence="4">
    <location>
        <begin position="492"/>
        <end position="502"/>
    </location>
</feature>
<evidence type="ECO:0000256" key="4">
    <source>
        <dbReference type="SAM" id="MobiDB-lite"/>
    </source>
</evidence>
<keyword evidence="1 3" id="KW-0963">Cytoplasm</keyword>
<feature type="region of interest" description="Disordered" evidence="4">
    <location>
        <begin position="794"/>
        <end position="822"/>
    </location>
</feature>
<dbReference type="InterPro" id="IPR050734">
    <property type="entry name" value="PIH1/Kintoun_subfamily"/>
</dbReference>
<evidence type="ECO:0000259" key="6">
    <source>
        <dbReference type="Pfam" id="PF18201"/>
    </source>
</evidence>
<sequence>MSDINLTSDEITKLKNAFKDPEFRKLFREYAEEISDPINKKKYEDEIKLMELEQGMDVQFINPTPGHCFKTRHWPCVVQCSDSKTALKEEDNPTNESVKVFINVCKSDAVECPQIKSMKNDSSVHGGGGRSYWSIPHCFTPPREDFDKSKNHATVYDVVFNPKAFELANSSAAFKKLLNVTAIEGLQKQYNLCLGMTFKQALHLFRRRRDKDSKNSQSGSVCPKSLADDDNALLKAVHLLSGVSYKGVARPTVIRRRRSDYEQRQAELKRRETEDLKFCTTAQQKQAMKRLSAYPPYENVDTSNDPKDKIEKNVKSNEMNGPTKPDYTITYSSDFDMSNCRNSGDVNPLRPPDRLIVNIKFPDLTSSSGLDLDVQTTQLHVASEKPIAYLLDLKLPYEVDASEGTAKFDKSTHTLCVTLPLIKKEEPSAGKFIDNTESNGDNNLKDDDDDGDDDNDDDKECSTNQAIQQESIAAEPSLTDASQECSSTGMESPSSYPDHSSNSLIPNMTCSSLCSDSEATLDNTNDISSKPQIEDDRNSEIMNHHQLNSPHSCSIECWNTNDIKSVNNCDDNNTTTNNNNDNIIEENNTNLEDYQLSNTIHLSSNELNGQVNKSERLRHNSSPRNSEEINCQTASALKSILKHCSISQYSGDGVGISDRNDLHDGAVAGLSGDNHDAVPSEGSIHLQQTLSIDKSSVVEPNGKNVQYVVNHLSSRGLPTKSVSFSQHVGFSPGDALEASHNDLCSIQENALGQKDTHHYYHHHHHKSDGNLNHLDNEGSSTRLDADLSCSNNNLFKPVNDTSSSSETESSNNQHNPDNSLVELCDTNPLEHLHDSVLQNCSPVINTSEFNNDSDLNQSESLLPPKDDCQSNDIISTDTPSTPTPPPPPTTTTTIEEEEGGEGILRIIPECNETDNSSGIPQGANYNASFIPL</sequence>
<dbReference type="HAMAP" id="MF_03069">
    <property type="entry name" value="Kintoun"/>
    <property type="match status" value="1"/>
</dbReference>
<dbReference type="GO" id="GO:0120293">
    <property type="term" value="C:dynein axonemal particle"/>
    <property type="evidence" value="ECO:0007669"/>
    <property type="project" value="UniProtKB-SubCell"/>
</dbReference>
<reference evidence="8" key="2">
    <citation type="submission" date="2023-11" db="UniProtKB">
        <authorList>
            <consortium name="WormBaseParasite"/>
        </authorList>
    </citation>
    <scope>IDENTIFICATION</scope>
</reference>
<dbReference type="GO" id="GO:0060285">
    <property type="term" value="P:cilium-dependent cell motility"/>
    <property type="evidence" value="ECO:0007669"/>
    <property type="project" value="UniProtKB-UniRule"/>
</dbReference>
<dbReference type="Proteomes" id="UP000050795">
    <property type="component" value="Unassembled WGS sequence"/>
</dbReference>
<evidence type="ECO:0000313" key="7">
    <source>
        <dbReference type="Proteomes" id="UP000050795"/>
    </source>
</evidence>
<comment type="function">
    <text evidence="3">Required for cytoplasmic pre-assembly of axonemal dyneins, thereby playing a central role in motility in cilia and flagella. Involved in pre-assembly of dynein arm complexes in the cytoplasm before intraflagellar transport loads them for the ciliary compartment.</text>
</comment>
<evidence type="ECO:0000256" key="2">
    <source>
        <dbReference type="ARBA" id="ARBA00024190"/>
    </source>
</evidence>
<evidence type="ECO:0000313" key="8">
    <source>
        <dbReference type="WBParaSite" id="TREG1_58590.1"/>
    </source>
</evidence>
<evidence type="ECO:0000256" key="1">
    <source>
        <dbReference type="ARBA" id="ARBA00022490"/>
    </source>
</evidence>
<dbReference type="InterPro" id="IPR012981">
    <property type="entry name" value="PIH1_N"/>
</dbReference>
<protein>
    <recommendedName>
        <fullName evidence="3">Protein kintoun</fullName>
    </recommendedName>
    <alternativeName>
        <fullName evidence="3">Dynein assembly factor 2, axonemal homolog</fullName>
    </alternativeName>
</protein>
<feature type="compositionally biased region" description="Basic and acidic residues" evidence="4">
    <location>
        <begin position="304"/>
        <end position="315"/>
    </location>
</feature>
<feature type="compositionally biased region" description="Low complexity" evidence="4">
    <location>
        <begin position="801"/>
        <end position="812"/>
    </location>
</feature>
<dbReference type="PANTHER" id="PTHR22997:SF3">
    <property type="entry name" value="PROTEIN KINTOUN"/>
    <property type="match status" value="1"/>
</dbReference>
<feature type="region of interest" description="Disordered" evidence="4">
    <location>
        <begin position="848"/>
        <end position="900"/>
    </location>
</feature>
<dbReference type="InterPro" id="IPR041442">
    <property type="entry name" value="PIH1D1/2/3_CS-like"/>
</dbReference>
<dbReference type="Gene3D" id="2.60.40.790">
    <property type="match status" value="1"/>
</dbReference>
<organism evidence="7 8">
    <name type="scientific">Trichobilharzia regenti</name>
    <name type="common">Nasal bird schistosome</name>
    <dbReference type="NCBI Taxonomy" id="157069"/>
    <lineage>
        <taxon>Eukaryota</taxon>
        <taxon>Metazoa</taxon>
        <taxon>Spiralia</taxon>
        <taxon>Lophotrochozoa</taxon>
        <taxon>Platyhelminthes</taxon>
        <taxon>Trematoda</taxon>
        <taxon>Digenea</taxon>
        <taxon>Strigeidida</taxon>
        <taxon>Schistosomatoidea</taxon>
        <taxon>Schistosomatidae</taxon>
        <taxon>Trichobilharzia</taxon>
    </lineage>
</organism>
<feature type="domain" description="PIH1D1/2/3 CS-like" evidence="6">
    <location>
        <begin position="322"/>
        <end position="421"/>
    </location>
</feature>
<dbReference type="Pfam" id="PF18201">
    <property type="entry name" value="PIH1_CS"/>
    <property type="match status" value="1"/>
</dbReference>
<feature type="region of interest" description="Disordered" evidence="4">
    <location>
        <begin position="759"/>
        <end position="779"/>
    </location>
</feature>
<dbReference type="Pfam" id="PF08190">
    <property type="entry name" value="PIH1"/>
    <property type="match status" value="2"/>
</dbReference>
<evidence type="ECO:0000259" key="5">
    <source>
        <dbReference type="Pfam" id="PF08190"/>
    </source>
</evidence>
<keyword evidence="7" id="KW-1185">Reference proteome</keyword>
<feature type="region of interest" description="Disordered" evidence="4">
    <location>
        <begin position="296"/>
        <end position="326"/>
    </location>
</feature>
<comment type="similarity">
    <text evidence="3">Belongs to the PIH1 family. Kintoun subfamily.</text>
</comment>
<name>A0AA85K4B8_TRIRE</name>
<dbReference type="InterPro" id="IPR034727">
    <property type="entry name" value="Kintoun"/>
</dbReference>
<feature type="compositionally biased region" description="Acidic residues" evidence="4">
    <location>
        <begin position="446"/>
        <end position="459"/>
    </location>
</feature>
<reference evidence="7" key="1">
    <citation type="submission" date="2022-06" db="EMBL/GenBank/DDBJ databases">
        <authorList>
            <person name="Berger JAMES D."/>
            <person name="Berger JAMES D."/>
        </authorList>
    </citation>
    <scope>NUCLEOTIDE SEQUENCE [LARGE SCALE GENOMIC DNA]</scope>
</reference>
<evidence type="ECO:0000256" key="3">
    <source>
        <dbReference type="HAMAP-Rule" id="MF_03069"/>
    </source>
</evidence>
<dbReference type="InterPro" id="IPR008978">
    <property type="entry name" value="HSP20-like_chaperone"/>
</dbReference>
<feature type="domain" description="PIH1 N-terminal" evidence="5">
    <location>
        <begin position="95"/>
        <end position="196"/>
    </location>
</feature>
<dbReference type="GO" id="GO:0070286">
    <property type="term" value="P:axonemal dynein complex assembly"/>
    <property type="evidence" value="ECO:0007669"/>
    <property type="project" value="UniProtKB-UniRule"/>
</dbReference>
<feature type="region of interest" description="Disordered" evidence="4">
    <location>
        <begin position="428"/>
        <end position="502"/>
    </location>
</feature>
<feature type="compositionally biased region" description="Polar residues" evidence="4">
    <location>
        <begin position="848"/>
        <end position="860"/>
    </location>
</feature>
<proteinExistence type="inferred from homology"/>
<feature type="compositionally biased region" description="Polar residues" evidence="4">
    <location>
        <begin position="479"/>
        <end position="491"/>
    </location>
</feature>
<feature type="compositionally biased region" description="Polar residues" evidence="4">
    <location>
        <begin position="913"/>
        <end position="932"/>
    </location>
</feature>
<dbReference type="WBParaSite" id="TREG1_58590.1">
    <property type="protein sequence ID" value="TREG1_58590.1"/>
    <property type="gene ID" value="TREG1_58590"/>
</dbReference>
<dbReference type="PANTHER" id="PTHR22997">
    <property type="entry name" value="PIH1 DOMAIN-CONTAINING PROTEIN 1"/>
    <property type="match status" value="1"/>
</dbReference>
<comment type="subcellular location">
    <subcellularLocation>
        <location evidence="3">Cytoplasm</location>
    </subcellularLocation>
    <subcellularLocation>
        <location evidence="2">Dynein axonemal particle</location>
    </subcellularLocation>
</comment>
<feature type="region of interest" description="Disordered" evidence="4">
    <location>
        <begin position="912"/>
        <end position="932"/>
    </location>
</feature>